<comment type="similarity">
    <text evidence="2">Belongs to the glycosyl hydrolase 3 family.</text>
</comment>
<proteinExistence type="inferred from homology"/>
<dbReference type="InterPro" id="IPR036962">
    <property type="entry name" value="Glyco_hydro_3_N_sf"/>
</dbReference>
<evidence type="ECO:0000259" key="7">
    <source>
        <dbReference type="Pfam" id="PF00933"/>
    </source>
</evidence>
<dbReference type="EC" id="3.2.1.52" evidence="3"/>
<dbReference type="Pfam" id="PF00933">
    <property type="entry name" value="Glyco_hydro_3"/>
    <property type="match status" value="1"/>
</dbReference>
<dbReference type="SUPFAM" id="SSF51445">
    <property type="entry name" value="(Trans)glycosidases"/>
    <property type="match status" value="1"/>
</dbReference>
<dbReference type="RefSeq" id="WP_244056334.1">
    <property type="nucleotide sequence ID" value="NZ_BQXH01000018.1"/>
</dbReference>
<keyword evidence="9" id="KW-1185">Reference proteome</keyword>
<comment type="caution">
    <text evidence="8">The sequence shown here is derived from an EMBL/GenBank/DDBJ whole genome shotgun (WGS) entry which is preliminary data.</text>
</comment>
<dbReference type="Proteomes" id="UP001055149">
    <property type="component" value="Unassembled WGS sequence"/>
</dbReference>
<evidence type="ECO:0000313" key="8">
    <source>
        <dbReference type="EMBL" id="GKS82090.1"/>
    </source>
</evidence>
<dbReference type="EMBL" id="BQXH01000018">
    <property type="protein sequence ID" value="GKS82090.1"/>
    <property type="molecule type" value="Genomic_DNA"/>
</dbReference>
<name>A0ABQ5JMG5_9LACO</name>
<comment type="catalytic activity">
    <reaction evidence="1">
        <text>Hydrolysis of terminal non-reducing N-acetyl-D-hexosamine residues in N-acetyl-beta-D-hexosaminides.</text>
        <dbReference type="EC" id="3.2.1.52"/>
    </reaction>
</comment>
<accession>A0ABQ5JMG5</accession>
<keyword evidence="5" id="KW-0326">Glycosidase</keyword>
<protein>
    <recommendedName>
        <fullName evidence="3">beta-N-acetylhexosaminidase</fullName>
        <ecNumber evidence="3">3.2.1.52</ecNumber>
    </recommendedName>
</protein>
<reference evidence="8" key="1">
    <citation type="journal article" date="2022" name="Int. J. Syst. Evol. Microbiol.">
        <title>A novel species of lactic acid bacteria, Ligilactobacillus pabuli sp. nov., isolated from alfalfa silage.</title>
        <authorList>
            <person name="Tohno M."/>
            <person name="Tanizawa Y."/>
            <person name="Sawada H."/>
            <person name="Sakamoto M."/>
            <person name="Ohkuma M."/>
            <person name="Kobayashi H."/>
        </authorList>
    </citation>
    <scope>NUCLEOTIDE SEQUENCE</scope>
    <source>
        <strain evidence="8">AF129</strain>
    </source>
</reference>
<evidence type="ECO:0000313" key="9">
    <source>
        <dbReference type="Proteomes" id="UP001055149"/>
    </source>
</evidence>
<feature type="domain" description="Glycoside hydrolase family 3 N-terminal" evidence="7">
    <location>
        <begin position="44"/>
        <end position="362"/>
    </location>
</feature>
<dbReference type="InterPro" id="IPR001764">
    <property type="entry name" value="Glyco_hydro_3_N"/>
</dbReference>
<keyword evidence="6" id="KW-0732">Signal</keyword>
<sequence length="372" mass="41024">MKKKVLLAFFVLLAGITVVNQMPVQAAQTQPTKKELKKQVDQMTLEEEIGQMYAVPSNGDPQAMKQAIKQYHLGGLVLFARDLAQQKRPEFQQKIAAYQTAAQIPLLIGTDQEGGSVSRLSVNPNLTGGQSFPAPKTIYDQYGFNGSEDLSRKTAQALHQLGINWNFSPVVDVTSDHKSFIFDRTLGQNYDQTANYAVRVVRGMQSAKVAATLKHFPGYGSAADTHTGLATTKRPLSQFQHDDFLPFRAGIRMGVDSIMVAHIIATNIDDKYPASLSPAAHRILRKELDFKKVIVSDDLGMGAIKEFARQQKISADVQAVKAGNDIIMSRNYATGTPAIAKAVQQGEIPRSQIDQSVYRILKMKRELGLLHQ</sequence>
<gene>
    <name evidence="8" type="ORF">LPAF129_17760</name>
</gene>
<evidence type="ECO:0000256" key="1">
    <source>
        <dbReference type="ARBA" id="ARBA00001231"/>
    </source>
</evidence>
<evidence type="ECO:0000256" key="3">
    <source>
        <dbReference type="ARBA" id="ARBA00012663"/>
    </source>
</evidence>
<dbReference type="PANTHER" id="PTHR30480">
    <property type="entry name" value="BETA-HEXOSAMINIDASE-RELATED"/>
    <property type="match status" value="1"/>
</dbReference>
<dbReference type="InterPro" id="IPR017853">
    <property type="entry name" value="GH"/>
</dbReference>
<feature type="signal peptide" evidence="6">
    <location>
        <begin position="1"/>
        <end position="26"/>
    </location>
</feature>
<evidence type="ECO:0000256" key="4">
    <source>
        <dbReference type="ARBA" id="ARBA00022801"/>
    </source>
</evidence>
<dbReference type="InterPro" id="IPR050226">
    <property type="entry name" value="NagZ_Beta-hexosaminidase"/>
</dbReference>
<dbReference type="Gene3D" id="3.20.20.300">
    <property type="entry name" value="Glycoside hydrolase, family 3, N-terminal domain"/>
    <property type="match status" value="1"/>
</dbReference>
<evidence type="ECO:0000256" key="5">
    <source>
        <dbReference type="ARBA" id="ARBA00023295"/>
    </source>
</evidence>
<organism evidence="8 9">
    <name type="scientific">Ligilactobacillus pabuli</name>
    <dbReference type="NCBI Taxonomy" id="2886039"/>
    <lineage>
        <taxon>Bacteria</taxon>
        <taxon>Bacillati</taxon>
        <taxon>Bacillota</taxon>
        <taxon>Bacilli</taxon>
        <taxon>Lactobacillales</taxon>
        <taxon>Lactobacillaceae</taxon>
        <taxon>Ligilactobacillus</taxon>
    </lineage>
</organism>
<dbReference type="PANTHER" id="PTHR30480:SF13">
    <property type="entry name" value="BETA-HEXOSAMINIDASE"/>
    <property type="match status" value="1"/>
</dbReference>
<evidence type="ECO:0000256" key="2">
    <source>
        <dbReference type="ARBA" id="ARBA00005336"/>
    </source>
</evidence>
<keyword evidence="4" id="KW-0378">Hydrolase</keyword>
<feature type="chain" id="PRO_5045518056" description="beta-N-acetylhexosaminidase" evidence="6">
    <location>
        <begin position="27"/>
        <end position="372"/>
    </location>
</feature>
<evidence type="ECO:0000256" key="6">
    <source>
        <dbReference type="SAM" id="SignalP"/>
    </source>
</evidence>